<dbReference type="AlphaFoldDB" id="A0AAV1L288"/>
<sequence length="119" mass="12777">MAPALTWSVVHPPDLATAATNSSSDTESSRPMMRRSAHLTGLDTRASSAFRDALSFAARASAVAPLDSPGISSIRAPVWVTLSRRPPLRAGVYNKLTDDDDDGDDDDNDEDDFDDDIDV</sequence>
<evidence type="ECO:0000313" key="3">
    <source>
        <dbReference type="Proteomes" id="UP001314205"/>
    </source>
</evidence>
<feature type="compositionally biased region" description="Acidic residues" evidence="1">
    <location>
        <begin position="98"/>
        <end position="119"/>
    </location>
</feature>
<proteinExistence type="predicted"/>
<feature type="region of interest" description="Disordered" evidence="1">
    <location>
        <begin position="1"/>
        <end position="39"/>
    </location>
</feature>
<keyword evidence="3" id="KW-1185">Reference proteome</keyword>
<dbReference type="Proteomes" id="UP001314205">
    <property type="component" value="Unassembled WGS sequence"/>
</dbReference>
<feature type="region of interest" description="Disordered" evidence="1">
    <location>
        <begin position="90"/>
        <end position="119"/>
    </location>
</feature>
<comment type="caution">
    <text evidence="2">The sequence shown here is derived from an EMBL/GenBank/DDBJ whole genome shotgun (WGS) entry which is preliminary data.</text>
</comment>
<name>A0AAV1L288_9NEOP</name>
<evidence type="ECO:0000256" key="1">
    <source>
        <dbReference type="SAM" id="MobiDB-lite"/>
    </source>
</evidence>
<accession>A0AAV1L288</accession>
<organism evidence="2 3">
    <name type="scientific">Parnassius mnemosyne</name>
    <name type="common">clouded apollo</name>
    <dbReference type="NCBI Taxonomy" id="213953"/>
    <lineage>
        <taxon>Eukaryota</taxon>
        <taxon>Metazoa</taxon>
        <taxon>Ecdysozoa</taxon>
        <taxon>Arthropoda</taxon>
        <taxon>Hexapoda</taxon>
        <taxon>Insecta</taxon>
        <taxon>Pterygota</taxon>
        <taxon>Neoptera</taxon>
        <taxon>Endopterygota</taxon>
        <taxon>Lepidoptera</taxon>
        <taxon>Glossata</taxon>
        <taxon>Ditrysia</taxon>
        <taxon>Papilionoidea</taxon>
        <taxon>Papilionidae</taxon>
        <taxon>Parnassiinae</taxon>
        <taxon>Parnassini</taxon>
        <taxon>Parnassius</taxon>
        <taxon>Driopa</taxon>
    </lineage>
</organism>
<evidence type="ECO:0000313" key="2">
    <source>
        <dbReference type="EMBL" id="CAK1589466.1"/>
    </source>
</evidence>
<protein>
    <submittedName>
        <fullName evidence="2">Uncharacterized protein</fullName>
    </submittedName>
</protein>
<reference evidence="2 3" key="1">
    <citation type="submission" date="2023-11" db="EMBL/GenBank/DDBJ databases">
        <authorList>
            <person name="Hedman E."/>
            <person name="Englund M."/>
            <person name="Stromberg M."/>
            <person name="Nyberg Akerstrom W."/>
            <person name="Nylinder S."/>
            <person name="Jareborg N."/>
            <person name="Kallberg Y."/>
            <person name="Kronander E."/>
        </authorList>
    </citation>
    <scope>NUCLEOTIDE SEQUENCE [LARGE SCALE GENOMIC DNA]</scope>
</reference>
<gene>
    <name evidence="2" type="ORF">PARMNEM_LOCUS9963</name>
</gene>
<dbReference type="EMBL" id="CAVLGL010000084">
    <property type="protein sequence ID" value="CAK1589466.1"/>
    <property type="molecule type" value="Genomic_DNA"/>
</dbReference>